<dbReference type="RefSeq" id="WP_239151912.1">
    <property type="nucleotide sequence ID" value="NZ_BOPG01000034.1"/>
</dbReference>
<protein>
    <recommendedName>
        <fullName evidence="2">Low molecular weight protein antigen 6 PH domain-containing protein</fullName>
    </recommendedName>
</protein>
<evidence type="ECO:0000313" key="4">
    <source>
        <dbReference type="Proteomes" id="UP000612585"/>
    </source>
</evidence>
<name>A0A8J4E3M1_9ACTN</name>
<reference evidence="3" key="1">
    <citation type="submission" date="2021-01" db="EMBL/GenBank/DDBJ databases">
        <title>Whole genome shotgun sequence of Virgisporangium aurantiacum NBRC 16421.</title>
        <authorList>
            <person name="Komaki H."/>
            <person name="Tamura T."/>
        </authorList>
    </citation>
    <scope>NUCLEOTIDE SEQUENCE</scope>
    <source>
        <strain evidence="3">NBRC 16421</strain>
    </source>
</reference>
<dbReference type="AlphaFoldDB" id="A0A8J4E3M1"/>
<evidence type="ECO:0000313" key="3">
    <source>
        <dbReference type="EMBL" id="GIJ58122.1"/>
    </source>
</evidence>
<dbReference type="Proteomes" id="UP000612585">
    <property type="component" value="Unassembled WGS sequence"/>
</dbReference>
<dbReference type="InterPro" id="IPR019692">
    <property type="entry name" value="CFP-6_PH"/>
</dbReference>
<keyword evidence="1" id="KW-0812">Transmembrane</keyword>
<organism evidence="3 4">
    <name type="scientific">Virgisporangium aurantiacum</name>
    <dbReference type="NCBI Taxonomy" id="175570"/>
    <lineage>
        <taxon>Bacteria</taxon>
        <taxon>Bacillati</taxon>
        <taxon>Actinomycetota</taxon>
        <taxon>Actinomycetes</taxon>
        <taxon>Micromonosporales</taxon>
        <taxon>Micromonosporaceae</taxon>
        <taxon>Virgisporangium</taxon>
    </lineage>
</organism>
<dbReference type="Pfam" id="PF10756">
    <property type="entry name" value="bPH_6"/>
    <property type="match status" value="1"/>
</dbReference>
<feature type="domain" description="Low molecular weight protein antigen 6 PH" evidence="2">
    <location>
        <begin position="70"/>
        <end position="139"/>
    </location>
</feature>
<evidence type="ECO:0000256" key="1">
    <source>
        <dbReference type="SAM" id="Phobius"/>
    </source>
</evidence>
<keyword evidence="1" id="KW-0472">Membrane</keyword>
<gene>
    <name evidence="3" type="ORF">Vau01_056380</name>
</gene>
<feature type="transmembrane region" description="Helical" evidence="1">
    <location>
        <begin position="15"/>
        <end position="39"/>
    </location>
</feature>
<accession>A0A8J4E3M1</accession>
<keyword evidence="4" id="KW-1185">Reference proteome</keyword>
<comment type="caution">
    <text evidence="3">The sequence shown here is derived from an EMBL/GenBank/DDBJ whole genome shotgun (WGS) entry which is preliminary data.</text>
</comment>
<proteinExistence type="predicted"/>
<feature type="transmembrane region" description="Helical" evidence="1">
    <location>
        <begin position="51"/>
        <end position="69"/>
    </location>
</feature>
<keyword evidence="1" id="KW-1133">Transmembrane helix</keyword>
<dbReference type="EMBL" id="BOPG01000034">
    <property type="protein sequence ID" value="GIJ58122.1"/>
    <property type="molecule type" value="Genomic_DNA"/>
</dbReference>
<sequence length="153" mass="16756">MSDDVLRVRPRRIRIMVYIAAPVIVAVFVGISFSLRGTFNETGAVFETPDHVAMVLLGVLLAAGSLLLARPSLEADARGVRVRNLFGTTDLPWGVVREVSFRRGAPWVTLDLQDDDLISVLAIQAADKEHAVRAVRALRAMHARYTQVPAAPE</sequence>
<evidence type="ECO:0000259" key="2">
    <source>
        <dbReference type="Pfam" id="PF10756"/>
    </source>
</evidence>